<gene>
    <name evidence="2" type="ORF">GRI65_01335</name>
</gene>
<dbReference type="OrthoDB" id="105971at2"/>
<dbReference type="PROSITE" id="PS50104">
    <property type="entry name" value="TIR"/>
    <property type="match status" value="1"/>
</dbReference>
<protein>
    <submittedName>
        <fullName evidence="2">TIR domain-containing protein</fullName>
    </submittedName>
</protein>
<evidence type="ECO:0000259" key="1">
    <source>
        <dbReference type="PROSITE" id="PS50104"/>
    </source>
</evidence>
<dbReference type="GO" id="GO:0007165">
    <property type="term" value="P:signal transduction"/>
    <property type="evidence" value="ECO:0007669"/>
    <property type="project" value="InterPro"/>
</dbReference>
<dbReference type="NCBIfam" id="NF047558">
    <property type="entry name" value="TPR_END_plus"/>
    <property type="match status" value="1"/>
</dbReference>
<dbReference type="InterPro" id="IPR011990">
    <property type="entry name" value="TPR-like_helical_dom_sf"/>
</dbReference>
<dbReference type="RefSeq" id="WP_160754742.1">
    <property type="nucleotide sequence ID" value="NZ_WTYL01000001.1"/>
</dbReference>
<dbReference type="InterPro" id="IPR035897">
    <property type="entry name" value="Toll_tir_struct_dom_sf"/>
</dbReference>
<dbReference type="Gene3D" id="3.40.50.10070">
    <property type="entry name" value="TolB, N-terminal domain"/>
    <property type="match status" value="1"/>
</dbReference>
<dbReference type="SUPFAM" id="SSF52200">
    <property type="entry name" value="Toll/Interleukin receptor TIR domain"/>
    <property type="match status" value="1"/>
</dbReference>
<dbReference type="Gene3D" id="3.40.50.10140">
    <property type="entry name" value="Toll/interleukin-1 receptor homology (TIR) domain"/>
    <property type="match status" value="1"/>
</dbReference>
<sequence length="648" mass="69100">MTDTSQAEGTAANQPTIFFSYSRTDQKRALPLVAALEDAGYTVWWDGLLEGGQRFLETTENALESARAVVVLWTPTSVNSHWVHDEATRGRDRGCLVPLAMDGAMPPLGFRQFQTITITDGTAVRDDPAIAALIRAVAAQHDGPPAPRSGGFTDLSKPKPLAFGRRTVIGGAAVVAGTGILAGWWTGLIGGSAAAANSVAIMPFDNLSGDAAKAYFTDGLAAEVRTRLSRNPLLKVAAQTSSNAFRESDTDAREISRALRVNYLLEGRVQLAGETLRISLELVNGGTGFGEWSETYDRPTANLFAVQDEIAKAVTAELTREIASGSAPEAAGTNDLAAYDAYLRGRDQFDNAVDLADDQAALANFDAALATDPNFALAHAARSRSLTVIGNQYDQGEQRRLRYIAAIEAAQKAVELAPESAQTQSALGFALFNGKIDAKAARAPYEKSYRLGSGDADVVSRYALFSARSGRFEEARRAIAVGAELDPLNARIFRQQGEVEYSARAYAASIPPIERSLELNPKLSVAHSAIGASKLMLGDVAGAKAAYLVEPSALFRLTGLAIIARREGDAAAAETALTELIADSGDNSLYQQAQVLAQWGEGKRALDALQRAQEEGDAGLVYLRNDPFLDPLREEAQFKTLLAALGFD</sequence>
<keyword evidence="3" id="KW-1185">Reference proteome</keyword>
<feature type="domain" description="TIR" evidence="1">
    <location>
        <begin position="13"/>
        <end position="138"/>
    </location>
</feature>
<dbReference type="SUPFAM" id="SSF48452">
    <property type="entry name" value="TPR-like"/>
    <property type="match status" value="1"/>
</dbReference>
<dbReference type="EMBL" id="WTYL01000001">
    <property type="protein sequence ID" value="MXP43094.1"/>
    <property type="molecule type" value="Genomic_DNA"/>
</dbReference>
<comment type="caution">
    <text evidence="2">The sequence shown here is derived from an EMBL/GenBank/DDBJ whole genome shotgun (WGS) entry which is preliminary data.</text>
</comment>
<dbReference type="Proteomes" id="UP000431922">
    <property type="component" value="Unassembled WGS sequence"/>
</dbReference>
<organism evidence="2 3">
    <name type="scientific">Allopontixanthobacter sediminis</name>
    <dbReference type="NCBI Taxonomy" id="1689985"/>
    <lineage>
        <taxon>Bacteria</taxon>
        <taxon>Pseudomonadati</taxon>
        <taxon>Pseudomonadota</taxon>
        <taxon>Alphaproteobacteria</taxon>
        <taxon>Sphingomonadales</taxon>
        <taxon>Erythrobacteraceae</taxon>
        <taxon>Allopontixanthobacter</taxon>
    </lineage>
</organism>
<dbReference type="InterPro" id="IPR000157">
    <property type="entry name" value="TIR_dom"/>
</dbReference>
<dbReference type="Gene3D" id="1.25.40.10">
    <property type="entry name" value="Tetratricopeptide repeat domain"/>
    <property type="match status" value="2"/>
</dbReference>
<evidence type="ECO:0000313" key="2">
    <source>
        <dbReference type="EMBL" id="MXP43094.1"/>
    </source>
</evidence>
<accession>A0A845AYZ7</accession>
<reference evidence="2 3" key="1">
    <citation type="submission" date="2019-12" db="EMBL/GenBank/DDBJ databases">
        <title>Genomic-based taxomic classification of the family Erythrobacteraceae.</title>
        <authorList>
            <person name="Xu L."/>
        </authorList>
    </citation>
    <scope>NUCLEOTIDE SEQUENCE [LARGE SCALE GENOMIC DNA]</scope>
    <source>
        <strain evidence="2 3">KCTC 42453</strain>
    </source>
</reference>
<dbReference type="Pfam" id="PF13676">
    <property type="entry name" value="TIR_2"/>
    <property type="match status" value="1"/>
</dbReference>
<dbReference type="AlphaFoldDB" id="A0A845AYZ7"/>
<proteinExistence type="predicted"/>
<evidence type="ECO:0000313" key="3">
    <source>
        <dbReference type="Proteomes" id="UP000431922"/>
    </source>
</evidence>
<name>A0A845AYZ7_9SPHN</name>